<organism evidence="1 2">
    <name type="scientific">Nephila pilipes</name>
    <name type="common">Giant wood spider</name>
    <name type="synonym">Nephila maculata</name>
    <dbReference type="NCBI Taxonomy" id="299642"/>
    <lineage>
        <taxon>Eukaryota</taxon>
        <taxon>Metazoa</taxon>
        <taxon>Ecdysozoa</taxon>
        <taxon>Arthropoda</taxon>
        <taxon>Chelicerata</taxon>
        <taxon>Arachnida</taxon>
        <taxon>Araneae</taxon>
        <taxon>Araneomorphae</taxon>
        <taxon>Entelegynae</taxon>
        <taxon>Araneoidea</taxon>
        <taxon>Nephilidae</taxon>
        <taxon>Nephila</taxon>
    </lineage>
</organism>
<accession>A0A8X6U1D2</accession>
<dbReference type="EMBL" id="BMAW01071830">
    <property type="protein sequence ID" value="GFT79905.1"/>
    <property type="molecule type" value="Genomic_DNA"/>
</dbReference>
<comment type="caution">
    <text evidence="1">The sequence shown here is derived from an EMBL/GenBank/DDBJ whole genome shotgun (WGS) entry which is preliminary data.</text>
</comment>
<evidence type="ECO:0000313" key="2">
    <source>
        <dbReference type="Proteomes" id="UP000887013"/>
    </source>
</evidence>
<sequence>MWIVHVFLNFYRNANQDFLITKAQLILARPQGIFERKDQECHPNLSKLFGYLLDKQNINNRTSRLPGFQDHRWPTTISITRSHCVFFNHTLTPSSDHFSQTESWIH</sequence>
<protein>
    <submittedName>
        <fullName evidence="1">Uncharacterized protein</fullName>
    </submittedName>
</protein>
<reference evidence="1" key="1">
    <citation type="submission" date="2020-08" db="EMBL/GenBank/DDBJ databases">
        <title>Multicomponent nature underlies the extraordinary mechanical properties of spider dragline silk.</title>
        <authorList>
            <person name="Kono N."/>
            <person name="Nakamura H."/>
            <person name="Mori M."/>
            <person name="Yoshida Y."/>
            <person name="Ohtoshi R."/>
            <person name="Malay A.D."/>
            <person name="Moran D.A.P."/>
            <person name="Tomita M."/>
            <person name="Numata K."/>
            <person name="Arakawa K."/>
        </authorList>
    </citation>
    <scope>NUCLEOTIDE SEQUENCE</scope>
</reference>
<dbReference type="Proteomes" id="UP000887013">
    <property type="component" value="Unassembled WGS sequence"/>
</dbReference>
<dbReference type="AlphaFoldDB" id="A0A8X6U1D2"/>
<evidence type="ECO:0000313" key="1">
    <source>
        <dbReference type="EMBL" id="GFT79905.1"/>
    </source>
</evidence>
<name>A0A8X6U1D2_NEPPI</name>
<gene>
    <name evidence="1" type="ORF">NPIL_405711</name>
</gene>
<keyword evidence="2" id="KW-1185">Reference proteome</keyword>
<proteinExistence type="predicted"/>